<name>A0AAN6MS11_9PEZI</name>
<reference evidence="2" key="1">
    <citation type="journal article" date="2023" name="Mol. Phylogenet. Evol.">
        <title>Genome-scale phylogeny and comparative genomics of the fungal order Sordariales.</title>
        <authorList>
            <person name="Hensen N."/>
            <person name="Bonometti L."/>
            <person name="Westerberg I."/>
            <person name="Brannstrom I.O."/>
            <person name="Guillou S."/>
            <person name="Cros-Aarteil S."/>
            <person name="Calhoun S."/>
            <person name="Haridas S."/>
            <person name="Kuo A."/>
            <person name="Mondo S."/>
            <person name="Pangilinan J."/>
            <person name="Riley R."/>
            <person name="LaButti K."/>
            <person name="Andreopoulos B."/>
            <person name="Lipzen A."/>
            <person name="Chen C."/>
            <person name="Yan M."/>
            <person name="Daum C."/>
            <person name="Ng V."/>
            <person name="Clum A."/>
            <person name="Steindorff A."/>
            <person name="Ohm R.A."/>
            <person name="Martin F."/>
            <person name="Silar P."/>
            <person name="Natvig D.O."/>
            <person name="Lalanne C."/>
            <person name="Gautier V."/>
            <person name="Ament-Velasquez S.L."/>
            <person name="Kruys A."/>
            <person name="Hutchinson M.I."/>
            <person name="Powell A.J."/>
            <person name="Barry K."/>
            <person name="Miller A.N."/>
            <person name="Grigoriev I.V."/>
            <person name="Debuchy R."/>
            <person name="Gladieux P."/>
            <person name="Hiltunen Thoren M."/>
            <person name="Johannesson H."/>
        </authorList>
    </citation>
    <scope>NUCLEOTIDE SEQUENCE</scope>
    <source>
        <strain evidence="2">CBS 103.79</strain>
    </source>
</reference>
<comment type="similarity">
    <text evidence="1">Belongs to the TTC36 family.</text>
</comment>
<dbReference type="PANTHER" id="PTHR21405">
    <property type="entry name" value="CDNA SEQUENCE BC021608"/>
    <property type="match status" value="1"/>
</dbReference>
<comment type="caution">
    <text evidence="2">The sequence shown here is derived from an EMBL/GenBank/DDBJ whole genome shotgun (WGS) entry which is preliminary data.</text>
</comment>
<evidence type="ECO:0000256" key="1">
    <source>
        <dbReference type="ARBA" id="ARBA00006995"/>
    </source>
</evidence>
<dbReference type="Proteomes" id="UP001303889">
    <property type="component" value="Unassembled WGS sequence"/>
</dbReference>
<protein>
    <recommendedName>
        <fullName evidence="4">Tetratricopeptide repeat protein 36</fullName>
    </recommendedName>
</protein>
<proteinExistence type="inferred from homology"/>
<dbReference type="PANTHER" id="PTHR21405:SF0">
    <property type="entry name" value="TETRATRICOPEPTIDE REPEAT PROTEIN 36"/>
    <property type="match status" value="1"/>
</dbReference>
<evidence type="ECO:0008006" key="4">
    <source>
        <dbReference type="Google" id="ProtNLM"/>
    </source>
</evidence>
<dbReference type="InterPro" id="IPR038906">
    <property type="entry name" value="TTC36"/>
</dbReference>
<sequence>MAYLDLSRRDFNVLEKIRDPEFDPMLMVQVDPSLPKDPYISDPGEYQKVAQEERTIILSIQNLEFQNAKQQSNPSAHTDTVNEYRECVSRLDKLVQDHPRYASARNNRAQALRRLYGDAILVGDAPRLAQALLQNVDDVERREAAETVLDDLDTAISLLTPKAAYSRLSPQVARTLSNAHTQRAAIYLLTSKLVDSKSVRVGRGRAEAAWSKLDFEEHASRDFAMGGRYGNEIAKGLAVSTNPTAKLCGQMVREAMKKEYGPGFAA</sequence>
<evidence type="ECO:0000313" key="2">
    <source>
        <dbReference type="EMBL" id="KAK3905368.1"/>
    </source>
</evidence>
<evidence type="ECO:0000313" key="3">
    <source>
        <dbReference type="Proteomes" id="UP001303889"/>
    </source>
</evidence>
<organism evidence="2 3">
    <name type="scientific">Staphylotrichum tortipilum</name>
    <dbReference type="NCBI Taxonomy" id="2831512"/>
    <lineage>
        <taxon>Eukaryota</taxon>
        <taxon>Fungi</taxon>
        <taxon>Dikarya</taxon>
        <taxon>Ascomycota</taxon>
        <taxon>Pezizomycotina</taxon>
        <taxon>Sordariomycetes</taxon>
        <taxon>Sordariomycetidae</taxon>
        <taxon>Sordariales</taxon>
        <taxon>Chaetomiaceae</taxon>
        <taxon>Staphylotrichum</taxon>
    </lineage>
</organism>
<reference evidence="2" key="2">
    <citation type="submission" date="2023-05" db="EMBL/GenBank/DDBJ databases">
        <authorList>
            <consortium name="Lawrence Berkeley National Laboratory"/>
            <person name="Steindorff A."/>
            <person name="Hensen N."/>
            <person name="Bonometti L."/>
            <person name="Westerberg I."/>
            <person name="Brannstrom I.O."/>
            <person name="Guillou S."/>
            <person name="Cros-Aarteil S."/>
            <person name="Calhoun S."/>
            <person name="Haridas S."/>
            <person name="Kuo A."/>
            <person name="Mondo S."/>
            <person name="Pangilinan J."/>
            <person name="Riley R."/>
            <person name="Labutti K."/>
            <person name="Andreopoulos B."/>
            <person name="Lipzen A."/>
            <person name="Chen C."/>
            <person name="Yanf M."/>
            <person name="Daum C."/>
            <person name="Ng V."/>
            <person name="Clum A."/>
            <person name="Ohm R."/>
            <person name="Martin F."/>
            <person name="Silar P."/>
            <person name="Natvig D."/>
            <person name="Lalanne C."/>
            <person name="Gautier V."/>
            <person name="Ament-Velasquez S.L."/>
            <person name="Kruys A."/>
            <person name="Hutchinson M.I."/>
            <person name="Powell A.J."/>
            <person name="Barry K."/>
            <person name="Miller A.N."/>
            <person name="Grigoriev I.V."/>
            <person name="Debuchy R."/>
            <person name="Gladieux P."/>
            <person name="Thoren M.H."/>
            <person name="Johannesson H."/>
        </authorList>
    </citation>
    <scope>NUCLEOTIDE SEQUENCE</scope>
    <source>
        <strain evidence="2">CBS 103.79</strain>
    </source>
</reference>
<dbReference type="EMBL" id="MU855361">
    <property type="protein sequence ID" value="KAK3905368.1"/>
    <property type="molecule type" value="Genomic_DNA"/>
</dbReference>
<dbReference type="GO" id="GO:0006570">
    <property type="term" value="P:tyrosine metabolic process"/>
    <property type="evidence" value="ECO:0007669"/>
    <property type="project" value="TreeGrafter"/>
</dbReference>
<gene>
    <name evidence="2" type="ORF">C8A05DRAFT_30831</name>
</gene>
<keyword evidence="3" id="KW-1185">Reference proteome</keyword>
<dbReference type="AlphaFoldDB" id="A0AAN6MS11"/>
<accession>A0AAN6MS11</accession>